<keyword evidence="1" id="KW-0614">Plasmid</keyword>
<dbReference type="AlphaFoldDB" id="E6UJS6"/>
<proteinExistence type="predicted"/>
<geneLocation type="plasmid" evidence="1 2">
    <name>pRUMAL01</name>
</geneLocation>
<accession>E6UJS6</accession>
<name>E6UJS6_RUMA7</name>
<evidence type="ECO:0000313" key="1">
    <source>
        <dbReference type="EMBL" id="ADU23922.1"/>
    </source>
</evidence>
<sequence length="96" mass="11013">MKKIIITKSGMAINTDYIVEMHIRDHHPTDTIEHNGDKSWRAHYSIEATLSTCSTQPLFSKVTTAEEIQTTYDDIIKFLVNNEETSTSVLDLRDKE</sequence>
<dbReference type="EMBL" id="CP002404">
    <property type="protein sequence ID" value="ADU23922.1"/>
    <property type="molecule type" value="Genomic_DNA"/>
</dbReference>
<evidence type="ECO:0000313" key="2">
    <source>
        <dbReference type="Proteomes" id="UP000006919"/>
    </source>
</evidence>
<dbReference type="RefSeq" id="WP_013483472.1">
    <property type="nucleotide sequence ID" value="NC_014824.1"/>
</dbReference>
<protein>
    <submittedName>
        <fullName evidence="1">Uncharacterized protein</fullName>
    </submittedName>
</protein>
<dbReference type="HOGENOM" id="CLU_2357992_0_0_9"/>
<reference evidence="2" key="1">
    <citation type="journal article" date="2011" name="J. Bacteriol.">
        <title>Complete genome of the cellulolytic ruminal bacterium Ruminococcus albus 7.</title>
        <authorList>
            <person name="Suen G."/>
            <person name="Stevenson D.M."/>
            <person name="Bruce D.C."/>
            <person name="Chertkov O."/>
            <person name="Copeland A."/>
            <person name="Cheng J.F."/>
            <person name="Detter C."/>
            <person name="Detter J.C."/>
            <person name="Goodwin L.A."/>
            <person name="Han C.S."/>
            <person name="Hauser L.J."/>
            <person name="Ivanova N.N."/>
            <person name="Kyrpides N.C."/>
            <person name="Land M.L."/>
            <person name="Lapidus A."/>
            <person name="Lucas S."/>
            <person name="Ovchinnikova G."/>
            <person name="Pitluck S."/>
            <person name="Tapia R."/>
            <person name="Woyke T."/>
            <person name="Boyum J."/>
            <person name="Mead D."/>
            <person name="Weimer P.J."/>
        </authorList>
    </citation>
    <scope>NUCLEOTIDE SEQUENCE [LARGE SCALE GENOMIC DNA]</scope>
    <source>
        <strain evidence="2">ATCC 27210 / DSM 20455 / JCM 14654 / NCDO 2250 / 7</strain>
        <plasmid evidence="2">pRUMAL01</plasmid>
    </source>
</reference>
<gene>
    <name evidence="1" type="ordered locus">Rumal_3475</name>
</gene>
<dbReference type="Proteomes" id="UP000006919">
    <property type="component" value="Plasmid pRUMAL01"/>
</dbReference>
<dbReference type="KEGG" id="ral:Rumal_3475"/>
<organism evidence="1 2">
    <name type="scientific">Ruminococcus albus (strain ATCC 27210 / DSM 20455 / JCM 14654 / NCDO 2250 / 7)</name>
    <dbReference type="NCBI Taxonomy" id="697329"/>
    <lineage>
        <taxon>Bacteria</taxon>
        <taxon>Bacillati</taxon>
        <taxon>Bacillota</taxon>
        <taxon>Clostridia</taxon>
        <taxon>Eubacteriales</taxon>
        <taxon>Oscillospiraceae</taxon>
        <taxon>Ruminococcus</taxon>
    </lineage>
</organism>